<dbReference type="OrthoDB" id="31120at2157"/>
<accession>N0BBS2</accession>
<dbReference type="InterPro" id="IPR053194">
    <property type="entry name" value="tRNA_methyltr_O"/>
</dbReference>
<proteinExistence type="predicted"/>
<protein>
    <submittedName>
        <fullName evidence="2">Formylmethanofuran dehydrogenase subunit E</fullName>
    </submittedName>
</protein>
<feature type="domain" description="Formylmethanofuran dehydrogenase subunit E" evidence="1">
    <location>
        <begin position="17"/>
        <end position="160"/>
    </location>
</feature>
<name>N0BBS2_9EURY</name>
<dbReference type="InterPro" id="IPR026328">
    <property type="entry name" value="FmdE"/>
</dbReference>
<dbReference type="STRING" id="387631.Asulf_00421"/>
<evidence type="ECO:0000313" key="3">
    <source>
        <dbReference type="Proteomes" id="UP000013307"/>
    </source>
</evidence>
<dbReference type="InterPro" id="IPR003814">
    <property type="entry name" value="FmdEsu_dom"/>
</dbReference>
<keyword evidence="3" id="KW-1185">Reference proteome</keyword>
<dbReference type="HOGENOM" id="CLU_087508_0_0_2"/>
<dbReference type="SUPFAM" id="SSF143555">
    <property type="entry name" value="FwdE-like"/>
    <property type="match status" value="1"/>
</dbReference>
<organism evidence="2 3">
    <name type="scientific">Archaeoglobus sulfaticallidus PM70-1</name>
    <dbReference type="NCBI Taxonomy" id="387631"/>
    <lineage>
        <taxon>Archaea</taxon>
        <taxon>Methanobacteriati</taxon>
        <taxon>Methanobacteriota</taxon>
        <taxon>Archaeoglobi</taxon>
        <taxon>Archaeoglobales</taxon>
        <taxon>Archaeoglobaceae</taxon>
        <taxon>Archaeoglobus</taxon>
    </lineage>
</organism>
<dbReference type="eggNOG" id="arCOG00762">
    <property type="taxonomic scope" value="Archaea"/>
</dbReference>
<dbReference type="AlphaFoldDB" id="N0BBS2"/>
<dbReference type="PIRSF" id="PIRSF006578">
    <property type="entry name" value="FwdE"/>
    <property type="match status" value="1"/>
</dbReference>
<dbReference type="PANTHER" id="PTHR39418:SF1">
    <property type="entry name" value="DEHYDROGENASE"/>
    <property type="match status" value="1"/>
</dbReference>
<dbReference type="Proteomes" id="UP000013307">
    <property type="component" value="Chromosome"/>
</dbReference>
<gene>
    <name evidence="2" type="ORF">Asulf_00421</name>
</gene>
<sequence>MGKDDDVYRLIETAKQFHGHICPFLVLGIKASVIALNKLGIDRAEYKESVGEEILAIVECNNCFADGVQIATGCTFGNNSLIYADIGKNAVTVVKRGEWKGIRVYVDAENIRSKYFPKDVLELFDRVIVRREGDEKELEEFRQLWEDIGRELAGVPEEDFWIKEVNVKPIERAPIFNSLRCSVCGELVMETKTRKDRDGKVFCLACLDHVHSVVGRGIEHFNPFEVMK</sequence>
<dbReference type="EMBL" id="CP005290">
    <property type="protein sequence ID" value="AGK60448.1"/>
    <property type="molecule type" value="Genomic_DNA"/>
</dbReference>
<dbReference type="Pfam" id="PF02663">
    <property type="entry name" value="FmdE"/>
    <property type="match status" value="1"/>
</dbReference>
<reference evidence="2 3" key="1">
    <citation type="journal article" date="2013" name="Genome Announc.">
        <title>Complete Genome Sequence of the Thermophilic and Facultatively Chemolithoautotrophic Sulfate Reducer Archaeoglobus sulfaticallidus Strain PM70-1T.</title>
        <authorList>
            <person name="Stokke R."/>
            <person name="Hocking W.P."/>
            <person name="Steinsbu B.O."/>
            <person name="Steen I.H."/>
        </authorList>
    </citation>
    <scope>NUCLEOTIDE SEQUENCE [LARGE SCALE GENOMIC DNA]</scope>
    <source>
        <strain evidence="2">PM70-1</strain>
    </source>
</reference>
<dbReference type="Gene3D" id="3.30.1330.130">
    <property type="match status" value="1"/>
</dbReference>
<dbReference type="RefSeq" id="WP_015590047.1">
    <property type="nucleotide sequence ID" value="NC_021169.1"/>
</dbReference>
<evidence type="ECO:0000259" key="1">
    <source>
        <dbReference type="Pfam" id="PF02663"/>
    </source>
</evidence>
<dbReference type="GeneID" id="15392067"/>
<evidence type="ECO:0000313" key="2">
    <source>
        <dbReference type="EMBL" id="AGK60448.1"/>
    </source>
</evidence>
<dbReference type="PANTHER" id="PTHR39418">
    <property type="entry name" value="DEHYDROGENASE-RELATED"/>
    <property type="match status" value="1"/>
</dbReference>
<dbReference type="KEGG" id="ast:Asulf_00421"/>